<protein>
    <recommendedName>
        <fullName evidence="9">Phorbol-ester/DAG-type domain-containing protein</fullName>
    </recommendedName>
</protein>
<feature type="domain" description="Phorbol-ester/DAG-type" evidence="5">
    <location>
        <begin position="154"/>
        <end position="198"/>
    </location>
</feature>
<evidence type="ECO:0000313" key="7">
    <source>
        <dbReference type="EMBL" id="KAJ0198925.1"/>
    </source>
</evidence>
<keyword evidence="2" id="KW-0677">Repeat</keyword>
<feature type="domain" description="Zinc finger PHD-type" evidence="6">
    <location>
        <begin position="480"/>
        <end position="550"/>
    </location>
</feature>
<dbReference type="Proteomes" id="UP000235145">
    <property type="component" value="Unassembled WGS sequence"/>
</dbReference>
<feature type="domain" description="Zinc finger PHD-type" evidence="6">
    <location>
        <begin position="772"/>
        <end position="836"/>
    </location>
</feature>
<dbReference type="PANTHER" id="PTHR32410:SF216">
    <property type="entry name" value="PHORBOL-ESTER_DAG-TYPE DOMAIN-CONTAINING PROTEIN"/>
    <property type="match status" value="1"/>
</dbReference>
<evidence type="ECO:0000256" key="2">
    <source>
        <dbReference type="ARBA" id="ARBA00022737"/>
    </source>
</evidence>
<gene>
    <name evidence="7" type="ORF">LSAT_V11C600329180</name>
</gene>
<sequence>MFDMEEINHFSHENHPSKLINSKTIVGVSFDGGDKKPQVIGCYACEKPISSSFAYACIQCRYFLHKACTQLPPTINDPSVYHHPLTLTDMKNTDSRSRQCDTPEVFLYIFINDNKYTFAACIDCCVARIFFKAEADAIKEEAKIKVQHEGHPHHTLILQLRSAAFWCDACNSKDEGLFYECDSCDFWIHKTCASLAFTINLPHHPNHPLVLVYSLSEKFFNFTYYCEICNKYILQNEWLYQCANCRYFAHIKCALHAKLPSTPIVCGFRDDDDVKGLLHFPMSNAFTDQLKLLHFEKTTQVDDEKTKIKHWSHHHPLILTVEAQANNMSCSSDLIEVCQVCVRPLSLPYYSCKDGCSFTLHKYCAELPIKLQHSLHPNHSLHLINTQEHVDRCKGCWGYVNTFLYKCKTCAFNLDVNCAFLPNTIKHKSHKHPLIQVIDTETPCNACDMGFSGISYVCKACDFLLDMFCALRSPHSLDFYCDICEDEMHPKLPLYYCHKCKNSFHLYYITRDDYNLNIFHEGTLDVSYHKHPLTYVRRKKTPKYVCSICNQDINGFLILECRARICNFNICFRCHYRKEKNVVNSIRNYTWKQSNLKKLEREDMEEINHFSHKSHPLMLLDSETIIGASVNGGEEKSGLIGCYVCEKPISNGFVYACIQCHYFLHKACAQLPLTINDPSLYHHHLTLTNLNDLDSKYWQCELCRIQKKSGVFSYTFGKDDIYIFTTCIDCCATRIALKAEADAIKEEAKIKVKHAGHPQHTLSLKLRPASIFCDACKTKDEGLFYECDSGDFWIHKTCASLAPTIYLPDHPNHELVLIYSLPEIFFNFSYYCEMCNKYIQRNEWLYHCANCRVFAHIKCALHAERPSTPRDGVSTVDEDENGLLHFPMSDPFTDPLKLLYFEKMTKEDDETTNINHWSHEHPLILHVQPQPIPNNMYGCSDPIEVCHGCVRPLTLPYYSCKDGCSLTLHKYCAELPLKLQHPLHPNHLLDLINTRQHRNYYKCVGCRSFSNTFLYRCETCEFNLDVNCAFLPNTIKHKSHKHHLIQVIDLKPICNACNKWFKGISYACKACSFTLDMYCAMRMSDSLGHRYCKGHEIPLTYPPVMDHPEDFYCDICEKEMHPKFPLYYCNKCKNSFHLDCISRIDYYANILREGTLNDSCHKDPLTFVWRKKTPKYVCSNCNQDINGYLILECRARVCNFSICYDCHMNKY</sequence>
<feature type="domain" description="Zinc finger PHD-type" evidence="6">
    <location>
        <begin position="166"/>
        <end position="230"/>
    </location>
</feature>
<evidence type="ECO:0000256" key="4">
    <source>
        <dbReference type="ARBA" id="ARBA00022833"/>
    </source>
</evidence>
<feature type="domain" description="Phorbol-ester/DAG-type" evidence="5">
    <location>
        <begin position="1093"/>
        <end position="1145"/>
    </location>
</feature>
<comment type="caution">
    <text evidence="7">The sequence shown here is derived from an EMBL/GenBank/DDBJ whole genome shotgun (WGS) entry which is preliminary data.</text>
</comment>
<proteinExistence type="predicted"/>
<dbReference type="InterPro" id="IPR046349">
    <property type="entry name" value="C1-like_sf"/>
</dbReference>
<evidence type="ECO:0000256" key="3">
    <source>
        <dbReference type="ARBA" id="ARBA00022771"/>
    </source>
</evidence>
<dbReference type="SUPFAM" id="SSF57889">
    <property type="entry name" value="Cysteine-rich domain"/>
    <property type="match status" value="9"/>
</dbReference>
<keyword evidence="3" id="KW-0863">Zinc-finger</keyword>
<dbReference type="InterPro" id="IPR004146">
    <property type="entry name" value="DC1"/>
</dbReference>
<evidence type="ECO:0000256" key="1">
    <source>
        <dbReference type="ARBA" id="ARBA00022723"/>
    </source>
</evidence>
<dbReference type="InterPro" id="IPR002219">
    <property type="entry name" value="PKC_DAG/PE"/>
</dbReference>
<dbReference type="GO" id="GO:0008270">
    <property type="term" value="F:zinc ion binding"/>
    <property type="evidence" value="ECO:0007669"/>
    <property type="project" value="UniProtKB-KW"/>
</dbReference>
<feature type="domain" description="Zinc finger PHD-type" evidence="6">
    <location>
        <begin position="1112"/>
        <end position="1182"/>
    </location>
</feature>
<keyword evidence="1" id="KW-0479">Metal-binding</keyword>
<accession>A0A9R1X355</accession>
<dbReference type="SMART" id="SM00249">
    <property type="entry name" value="PHD"/>
    <property type="match status" value="5"/>
</dbReference>
<feature type="domain" description="Phorbol-ester/DAG-type" evidence="5">
    <location>
        <begin position="1040"/>
        <end position="1092"/>
    </location>
</feature>
<dbReference type="Pfam" id="PF03107">
    <property type="entry name" value="C1_2"/>
    <property type="match status" value="12"/>
</dbReference>
<feature type="domain" description="Phorbol-ester/DAG-type" evidence="5">
    <location>
        <begin position="819"/>
        <end position="865"/>
    </location>
</feature>
<feature type="domain" description="Zinc finger PHD-type" evidence="6">
    <location>
        <begin position="641"/>
        <end position="704"/>
    </location>
</feature>
<name>A0A9R1X355_LACSA</name>
<organism evidence="7 8">
    <name type="scientific">Lactuca sativa</name>
    <name type="common">Garden lettuce</name>
    <dbReference type="NCBI Taxonomy" id="4236"/>
    <lineage>
        <taxon>Eukaryota</taxon>
        <taxon>Viridiplantae</taxon>
        <taxon>Streptophyta</taxon>
        <taxon>Embryophyta</taxon>
        <taxon>Tracheophyta</taxon>
        <taxon>Spermatophyta</taxon>
        <taxon>Magnoliopsida</taxon>
        <taxon>eudicotyledons</taxon>
        <taxon>Gunneridae</taxon>
        <taxon>Pentapetalae</taxon>
        <taxon>asterids</taxon>
        <taxon>campanulids</taxon>
        <taxon>Asterales</taxon>
        <taxon>Asteraceae</taxon>
        <taxon>Cichorioideae</taxon>
        <taxon>Cichorieae</taxon>
        <taxon>Lactucinae</taxon>
        <taxon>Lactuca</taxon>
    </lineage>
</organism>
<dbReference type="Gene3D" id="3.30.60.20">
    <property type="match status" value="2"/>
</dbReference>
<keyword evidence="4" id="KW-0862">Zinc</keyword>
<dbReference type="PANTHER" id="PTHR32410">
    <property type="entry name" value="CYSTEINE/HISTIDINE-RICH C1 DOMAIN FAMILY PROTEIN"/>
    <property type="match status" value="1"/>
</dbReference>
<evidence type="ECO:0000313" key="8">
    <source>
        <dbReference type="Proteomes" id="UP000235145"/>
    </source>
</evidence>
<evidence type="ECO:0008006" key="9">
    <source>
        <dbReference type="Google" id="ProtNLM"/>
    </source>
</evidence>
<dbReference type="InterPro" id="IPR001965">
    <property type="entry name" value="Znf_PHD"/>
</dbReference>
<evidence type="ECO:0000259" key="5">
    <source>
        <dbReference type="SMART" id="SM00109"/>
    </source>
</evidence>
<evidence type="ECO:0000259" key="6">
    <source>
        <dbReference type="SMART" id="SM00249"/>
    </source>
</evidence>
<dbReference type="AlphaFoldDB" id="A0A9R1X355"/>
<dbReference type="InterPro" id="IPR053192">
    <property type="entry name" value="Vacuole_Formation_Reg"/>
</dbReference>
<feature type="domain" description="Phorbol-ester/DAG-type" evidence="5">
    <location>
        <begin position="213"/>
        <end position="266"/>
    </location>
</feature>
<reference evidence="7 8" key="1">
    <citation type="journal article" date="2017" name="Nat. Commun.">
        <title>Genome assembly with in vitro proximity ligation data and whole-genome triplication in lettuce.</title>
        <authorList>
            <person name="Reyes-Chin-Wo S."/>
            <person name="Wang Z."/>
            <person name="Yang X."/>
            <person name="Kozik A."/>
            <person name="Arikit S."/>
            <person name="Song C."/>
            <person name="Xia L."/>
            <person name="Froenicke L."/>
            <person name="Lavelle D.O."/>
            <person name="Truco M.J."/>
            <person name="Xia R."/>
            <person name="Zhu S."/>
            <person name="Xu C."/>
            <person name="Xu H."/>
            <person name="Xu X."/>
            <person name="Cox K."/>
            <person name="Korf I."/>
            <person name="Meyers B.C."/>
            <person name="Michelmore R.W."/>
        </authorList>
    </citation>
    <scope>NUCLEOTIDE SEQUENCE [LARGE SCALE GENOMIC DNA]</scope>
    <source>
        <strain evidence="8">cv. Salinas</strain>
        <tissue evidence="7">Seedlings</tissue>
    </source>
</reference>
<keyword evidence="8" id="KW-1185">Reference proteome</keyword>
<feature type="domain" description="Phorbol-ester/DAG-type" evidence="5">
    <location>
        <begin position="28"/>
        <end position="74"/>
    </location>
</feature>
<dbReference type="SMART" id="SM00109">
    <property type="entry name" value="C1"/>
    <property type="match status" value="6"/>
</dbReference>
<dbReference type="EMBL" id="NBSK02000006">
    <property type="protein sequence ID" value="KAJ0198925.1"/>
    <property type="molecule type" value="Genomic_DNA"/>
</dbReference>